<keyword evidence="2" id="KW-1185">Reference proteome</keyword>
<name>A0A1Z4M2I2_9CYAN</name>
<sequence length="165" mass="19435">MKILNFSIEKVINIKVANQIFDLHNEFPLQGYNYKTLEKTFELSFKGNSVYYDNWDDREVGNELITDLKIIFRNVKFLSIRDCPFDETNVCFTQMKFVNKMIEERPGSINEIENLVSSSVYADEIEPFGWEEFMYISFIYGVEILISSETVEANFNQFYNSSNCK</sequence>
<accession>A0A1Z4M2I2</accession>
<dbReference type="EMBL" id="AP018228">
    <property type="protein sequence ID" value="BAY87665.1"/>
    <property type="molecule type" value="Genomic_DNA"/>
</dbReference>
<geneLocation type="plasmid" evidence="2">
    <name>Plasmid1 dna</name>
</geneLocation>
<gene>
    <name evidence="1" type="ORF">NIES267_71890</name>
</gene>
<organism evidence="1 2">
    <name type="scientific">Calothrix parasitica NIES-267</name>
    <dbReference type="NCBI Taxonomy" id="1973488"/>
    <lineage>
        <taxon>Bacteria</taxon>
        <taxon>Bacillati</taxon>
        <taxon>Cyanobacteriota</taxon>
        <taxon>Cyanophyceae</taxon>
        <taxon>Nostocales</taxon>
        <taxon>Calotrichaceae</taxon>
        <taxon>Calothrix</taxon>
    </lineage>
</organism>
<dbReference type="AlphaFoldDB" id="A0A1Z4M2I2"/>
<protein>
    <submittedName>
        <fullName evidence="1">Uncharacterized protein</fullName>
    </submittedName>
</protein>
<dbReference type="Proteomes" id="UP000218418">
    <property type="component" value="Plasmid plasmid1"/>
</dbReference>
<evidence type="ECO:0000313" key="2">
    <source>
        <dbReference type="Proteomes" id="UP000218418"/>
    </source>
</evidence>
<proteinExistence type="predicted"/>
<reference evidence="1 2" key="1">
    <citation type="submission" date="2017-06" db="EMBL/GenBank/DDBJ databases">
        <title>Genome sequencing of cyanobaciteial culture collection at National Institute for Environmental Studies (NIES).</title>
        <authorList>
            <person name="Hirose Y."/>
            <person name="Shimura Y."/>
            <person name="Fujisawa T."/>
            <person name="Nakamura Y."/>
            <person name="Kawachi M."/>
        </authorList>
    </citation>
    <scope>NUCLEOTIDE SEQUENCE [LARGE SCALE GENOMIC DNA]</scope>
    <source>
        <strain evidence="1 2">NIES-267</strain>
        <plasmid evidence="2">Plasmid1 dna</plasmid>
    </source>
</reference>
<dbReference type="OrthoDB" id="582495at2"/>
<keyword evidence="1" id="KW-0614">Plasmid</keyword>
<evidence type="ECO:0000313" key="1">
    <source>
        <dbReference type="EMBL" id="BAY87665.1"/>
    </source>
</evidence>